<accession>A0A482JDT9</accession>
<evidence type="ECO:0000256" key="1">
    <source>
        <dbReference type="SAM" id="MobiDB-lite"/>
    </source>
</evidence>
<name>A0A482JDT9_9CAUD</name>
<dbReference type="Proteomes" id="UP000294565">
    <property type="component" value="Segment"/>
</dbReference>
<gene>
    <name evidence="2" type="primary">127</name>
    <name evidence="2" type="ORF">SEA_TYPHA_127</name>
</gene>
<evidence type="ECO:0000313" key="2">
    <source>
        <dbReference type="EMBL" id="QBP29782.1"/>
    </source>
</evidence>
<feature type="region of interest" description="Disordered" evidence="1">
    <location>
        <begin position="106"/>
        <end position="129"/>
    </location>
</feature>
<keyword evidence="3" id="KW-1185">Reference proteome</keyword>
<evidence type="ECO:0000313" key="3">
    <source>
        <dbReference type="Proteomes" id="UP000294565"/>
    </source>
</evidence>
<proteinExistence type="predicted"/>
<organism evidence="2 3">
    <name type="scientific">Mycobacterium phage Typha</name>
    <dbReference type="NCBI Taxonomy" id="2517971"/>
    <lineage>
        <taxon>Viruses</taxon>
        <taxon>Duplodnaviria</taxon>
        <taxon>Heunggongvirae</taxon>
        <taxon>Uroviricota</taxon>
        <taxon>Caudoviricetes</taxon>
        <taxon>Typhavirus</taxon>
        <taxon>Typhavirus typha</taxon>
    </lineage>
</organism>
<dbReference type="KEGG" id="vg:63743117"/>
<dbReference type="EMBL" id="MK494099">
    <property type="protein sequence ID" value="QBP29782.1"/>
    <property type="molecule type" value="Genomic_DNA"/>
</dbReference>
<reference evidence="2 3" key="1">
    <citation type="submission" date="2019-02" db="EMBL/GenBank/DDBJ databases">
        <authorList>
            <person name="Kanzanas C."/>
            <person name="Smith M.A."/>
            <person name="Zack K.M."/>
            <person name="Garlena R.A."/>
            <person name="Russell D.A."/>
            <person name="Pope W.H."/>
            <person name="Jacobs-Sera D."/>
            <person name="Hatfull G.F."/>
        </authorList>
    </citation>
    <scope>NUCLEOTIDE SEQUENCE [LARGE SCALE GENOMIC DNA]</scope>
</reference>
<sequence>MTDPTPHGSAADPAARAAAVMRTMADKMTELGVCVGTPFPLDGVATIYGPFPAPNRWVYTSPNGDQCLVRWAGHWESAALDDLTARWVRDDQIAQWPGQFRSIPVNLTHHDAPAPSGGKEAHPVPSNKTQRVDVRINGRIVYSQDVTEYSLTNDATNGLTLTAAPVELTKVDTVPNPLLAPTGTPIPEGFQTLEEAVAPDADLTEKEPAVPVIEAVHDGRRDRKARKDGGDD</sequence>
<dbReference type="RefSeq" id="YP_010049794.1">
    <property type="nucleotide sequence ID" value="NC_054393.1"/>
</dbReference>
<dbReference type="GeneID" id="63743117"/>
<protein>
    <submittedName>
        <fullName evidence="2">Uncharacterized protein</fullName>
    </submittedName>
</protein>